<reference evidence="1 2" key="1">
    <citation type="journal article" date="2016" name="Nat. Commun.">
        <title>Ectomycorrhizal ecology is imprinted in the genome of the dominant symbiotic fungus Cenococcum geophilum.</title>
        <authorList>
            <consortium name="DOE Joint Genome Institute"/>
            <person name="Peter M."/>
            <person name="Kohler A."/>
            <person name="Ohm R.A."/>
            <person name="Kuo A."/>
            <person name="Krutzmann J."/>
            <person name="Morin E."/>
            <person name="Arend M."/>
            <person name="Barry K.W."/>
            <person name="Binder M."/>
            <person name="Choi C."/>
            <person name="Clum A."/>
            <person name="Copeland A."/>
            <person name="Grisel N."/>
            <person name="Haridas S."/>
            <person name="Kipfer T."/>
            <person name="LaButti K."/>
            <person name="Lindquist E."/>
            <person name="Lipzen A."/>
            <person name="Maire R."/>
            <person name="Meier B."/>
            <person name="Mihaltcheva S."/>
            <person name="Molinier V."/>
            <person name="Murat C."/>
            <person name="Poggeler S."/>
            <person name="Quandt C.A."/>
            <person name="Sperisen C."/>
            <person name="Tritt A."/>
            <person name="Tisserant E."/>
            <person name="Crous P.W."/>
            <person name="Henrissat B."/>
            <person name="Nehls U."/>
            <person name="Egli S."/>
            <person name="Spatafora J.W."/>
            <person name="Grigoriev I.V."/>
            <person name="Martin F.M."/>
        </authorList>
    </citation>
    <scope>NUCLEOTIDE SEQUENCE [LARGE SCALE GENOMIC DNA]</scope>
    <source>
        <strain evidence="1 2">1.58</strain>
    </source>
</reference>
<name>A0ACC8EMT1_9PEZI</name>
<gene>
    <name evidence="1" type="ORF">K441DRAFT_670516</name>
</gene>
<dbReference type="Proteomes" id="UP000250078">
    <property type="component" value="Unassembled WGS sequence"/>
</dbReference>
<protein>
    <submittedName>
        <fullName evidence="1">Uncharacterized protein</fullName>
    </submittedName>
</protein>
<sequence>MGALPLQLILFASCAWAIQFRLPQATNSLDFVLDVKGITPRPTPPPAVRRNLLGWKRASSAEFLGWLAPDNTCGYVQGSLGAIKTCYTDQVCGAVYNSIVGTLACFGTDYTGLPTAYGACIDSAQYSASCNNVCRQDINTVKCTDSDSPYCFPYSIPDINVAWFSCDSVSITTFEIFLTTFVGETDDRTWSEVYDTPSSSIYSKFSLSYGTGAGFTQASTLGTSSATPHSMTTSAAATTTSSGGGGGGGSSNAGAIAGGVVGGIAVLALAGLGIFYIIHRKRETNPQLQPRAPDQPAYGGSHPPMVPHPAMDQVPQSYSQQPYKPYQPVQPPPPQDPNSLAAAGYFGPNAGSETDSYATSPGSPNPTLPRYSVAAGSQATPGAPSPNPETQQFTEAQLQPLPPGQYGQQVPSEMWAGNASTQR</sequence>
<proteinExistence type="predicted"/>
<accession>A0ACC8EMT1</accession>
<dbReference type="EMBL" id="KV748259">
    <property type="protein sequence ID" value="OCK87557.1"/>
    <property type="molecule type" value="Genomic_DNA"/>
</dbReference>
<keyword evidence="2" id="KW-1185">Reference proteome</keyword>
<evidence type="ECO:0000313" key="1">
    <source>
        <dbReference type="EMBL" id="OCK87557.1"/>
    </source>
</evidence>
<organism evidence="1 2">
    <name type="scientific">Cenococcum geophilum 1.58</name>
    <dbReference type="NCBI Taxonomy" id="794803"/>
    <lineage>
        <taxon>Eukaryota</taxon>
        <taxon>Fungi</taxon>
        <taxon>Dikarya</taxon>
        <taxon>Ascomycota</taxon>
        <taxon>Pezizomycotina</taxon>
        <taxon>Dothideomycetes</taxon>
        <taxon>Pleosporomycetidae</taxon>
        <taxon>Gloniales</taxon>
        <taxon>Gloniaceae</taxon>
        <taxon>Cenococcum</taxon>
    </lineage>
</organism>
<evidence type="ECO:0000313" key="2">
    <source>
        <dbReference type="Proteomes" id="UP000250078"/>
    </source>
</evidence>